<keyword evidence="4" id="KW-1185">Reference proteome</keyword>
<dbReference type="Proteomes" id="UP001380822">
    <property type="component" value="Unassembled WGS sequence"/>
</dbReference>
<feature type="transmembrane region" description="Helical" evidence="2">
    <location>
        <begin position="219"/>
        <end position="238"/>
    </location>
</feature>
<gene>
    <name evidence="3" type="ORF">V6L76_18130</name>
</gene>
<feature type="transmembrane region" description="Helical" evidence="2">
    <location>
        <begin position="347"/>
        <end position="369"/>
    </location>
</feature>
<sequence length="459" mass="50911">MSSLKRPDGTANARFRLPPAGGTRLLPAPPQERSPAWLLAVYAVIFGTLIFNLGLAFINTRVMGISQNHVVLSELLLTACALLLAMTRRANLYVVIGLYLAYMLMIMALRGVIDPKSVRDALVPVIFYFMGRQIHDIRQVDRLVLWSALLVIAVGLIEYFFLDLFLQNINIFDYYVARGTITADSNFLGEDSPLFHSGVRLGGRNFFAFLGSHRVSSVFLEPVSMGNFGAFLVMWAVFRQDMQGRLLLFALAFAVIILGDARFGMFVSLSFFLIAPLNRITPRAVLVAAPILIVLLLIIYAAASNRLGWDDTLTGRWLYSGQLLMKLDWKGILGISNMQTYLSDSGYAFALFQTGAIGLLGLWVLYIYAPAASDAGWRFKVLIAVYICLLMIVSYSLSTIKTGGLLWLCAGAADAWNGRHPAGASRLVLPSLFRRRRPERPAVTGRWKLPPGFEKGRRA</sequence>
<feature type="transmembrane region" description="Helical" evidence="2">
    <location>
        <begin position="247"/>
        <end position="274"/>
    </location>
</feature>
<proteinExistence type="predicted"/>
<comment type="caution">
    <text evidence="3">The sequence shown here is derived from an EMBL/GenBank/DDBJ whole genome shotgun (WGS) entry which is preliminary data.</text>
</comment>
<organism evidence="3 4">
    <name type="scientific">Pannonibacter anstelovis</name>
    <dbReference type="NCBI Taxonomy" id="3121537"/>
    <lineage>
        <taxon>Bacteria</taxon>
        <taxon>Pseudomonadati</taxon>
        <taxon>Pseudomonadota</taxon>
        <taxon>Alphaproteobacteria</taxon>
        <taxon>Hyphomicrobiales</taxon>
        <taxon>Stappiaceae</taxon>
        <taxon>Pannonibacter</taxon>
    </lineage>
</organism>
<reference evidence="3 4" key="1">
    <citation type="submission" date="2024-02" db="EMBL/GenBank/DDBJ databases">
        <title>A new putative Pannonibacter species isolated from two cases of bloodstream infections in paediatric patients.</title>
        <authorList>
            <person name="Castellana S."/>
            <person name="De Laurentiis V."/>
            <person name="Grassi M."/>
            <person name="De Leonardis F."/>
            <person name="Mosca A."/>
            <person name="De Carlo C."/>
            <person name="Sparapano E."/>
            <person name="Ronga L."/>
            <person name="Santacroce L."/>
            <person name="Chironna M."/>
            <person name="De Robertis A."/>
            <person name="Bianco A."/>
            <person name="Del Sambro L."/>
            <person name="Capozzi L."/>
            <person name="Parisi A."/>
        </authorList>
    </citation>
    <scope>NUCLEOTIDE SEQUENCE [LARGE SCALE GENOMIC DNA]</scope>
    <source>
        <strain evidence="3 4">Pt2</strain>
    </source>
</reference>
<evidence type="ECO:0000313" key="4">
    <source>
        <dbReference type="Proteomes" id="UP001380822"/>
    </source>
</evidence>
<dbReference type="EMBL" id="JBAKBE010000012">
    <property type="protein sequence ID" value="MEH0098186.1"/>
    <property type="molecule type" value="Genomic_DNA"/>
</dbReference>
<feature type="region of interest" description="Disordered" evidence="1">
    <location>
        <begin position="1"/>
        <end position="28"/>
    </location>
</feature>
<feature type="transmembrane region" description="Helical" evidence="2">
    <location>
        <begin position="36"/>
        <end position="58"/>
    </location>
</feature>
<protein>
    <submittedName>
        <fullName evidence="3">UDP-phosphate alpha N-acetylglucosaminyltransferase</fullName>
    </submittedName>
</protein>
<feature type="transmembrane region" description="Helical" evidence="2">
    <location>
        <begin position="280"/>
        <end position="303"/>
    </location>
</feature>
<feature type="transmembrane region" description="Helical" evidence="2">
    <location>
        <begin position="70"/>
        <end position="86"/>
    </location>
</feature>
<keyword evidence="2" id="KW-1133">Transmembrane helix</keyword>
<dbReference type="GO" id="GO:0016757">
    <property type="term" value="F:glycosyltransferase activity"/>
    <property type="evidence" value="ECO:0007669"/>
    <property type="project" value="UniProtKB-KW"/>
</dbReference>
<name>A0ABU7ZT29_9HYPH</name>
<evidence type="ECO:0000256" key="2">
    <source>
        <dbReference type="SAM" id="Phobius"/>
    </source>
</evidence>
<keyword evidence="2" id="KW-0812">Transmembrane</keyword>
<accession>A0ABU7ZT29</accession>
<dbReference type="RefSeq" id="WP_334252846.1">
    <property type="nucleotide sequence ID" value="NZ_JBAKBE010000012.1"/>
</dbReference>
<keyword evidence="3" id="KW-0808">Transferase</keyword>
<feature type="transmembrane region" description="Helical" evidence="2">
    <location>
        <begin position="375"/>
        <end position="397"/>
    </location>
</feature>
<evidence type="ECO:0000313" key="3">
    <source>
        <dbReference type="EMBL" id="MEH0098186.1"/>
    </source>
</evidence>
<evidence type="ECO:0000256" key="1">
    <source>
        <dbReference type="SAM" id="MobiDB-lite"/>
    </source>
</evidence>
<feature type="transmembrane region" description="Helical" evidence="2">
    <location>
        <begin position="92"/>
        <end position="113"/>
    </location>
</feature>
<feature type="transmembrane region" description="Helical" evidence="2">
    <location>
        <begin position="143"/>
        <end position="162"/>
    </location>
</feature>
<keyword evidence="3" id="KW-0328">Glycosyltransferase</keyword>
<keyword evidence="2" id="KW-0472">Membrane</keyword>